<evidence type="ECO:0000313" key="4">
    <source>
        <dbReference type="Proteomes" id="UP000093000"/>
    </source>
</evidence>
<dbReference type="InterPro" id="IPR001087">
    <property type="entry name" value="GDSL"/>
</dbReference>
<feature type="chain" id="PRO_5008889643" evidence="2">
    <location>
        <begin position="21"/>
        <end position="287"/>
    </location>
</feature>
<evidence type="ECO:0000256" key="1">
    <source>
        <dbReference type="ARBA" id="ARBA00022729"/>
    </source>
</evidence>
<sequence length="287" mass="32406">MKLLSLVSVSLVTLTATVSAFDRIIAYADSFTDNGNDYRNSQFPPSPPSYKGRFSNGPTWLEYVAKNLPEHAVINNGYGGATANNDDVYTKFNGYVVPGLIQQIETIPVNGTSKDLYVIYIGYNDLAHILKIGQYYVNNQHYDKEKLAENIVTAVKKLVKKYDAKQFLILNVPPFEQWPATPADKKAYNRKYINDYNALVERQLKKKVKGVDLKFLDDHSWFDEQLALPERLGLSTTNGPCSYGIGNTTTCSDPTKHFFWDSYHPEAKVHKALGGWATEQIKSLYKL</sequence>
<dbReference type="CDD" id="cd01846">
    <property type="entry name" value="fatty_acyltransferase_like"/>
    <property type="match status" value="1"/>
</dbReference>
<dbReference type="InterPro" id="IPR036514">
    <property type="entry name" value="SGNH_hydro_sf"/>
</dbReference>
<keyword evidence="4" id="KW-1185">Reference proteome</keyword>
<reference evidence="3 4" key="1">
    <citation type="submission" date="2016-03" db="EMBL/GenBank/DDBJ databases">
        <title>Choanephora cucurbitarum.</title>
        <authorList>
            <person name="Min B."/>
            <person name="Park H."/>
            <person name="Park J.-H."/>
            <person name="Shin H.-D."/>
            <person name="Choi I.-G."/>
        </authorList>
    </citation>
    <scope>NUCLEOTIDE SEQUENCE [LARGE SCALE GENOMIC DNA]</scope>
    <source>
        <strain evidence="3 4">KUS-F28377</strain>
    </source>
</reference>
<dbReference type="AlphaFoldDB" id="A0A1C7NE39"/>
<protein>
    <submittedName>
        <fullName evidence="3">Phosphatidylcholine-sterol acyltransferase</fullName>
    </submittedName>
</protein>
<dbReference type="Proteomes" id="UP000093000">
    <property type="component" value="Unassembled WGS sequence"/>
</dbReference>
<keyword evidence="3" id="KW-0012">Acyltransferase</keyword>
<proteinExistence type="predicted"/>
<dbReference type="InParanoid" id="A0A1C7NE39"/>
<keyword evidence="1 2" id="KW-0732">Signal</keyword>
<dbReference type="GO" id="GO:0016746">
    <property type="term" value="F:acyltransferase activity"/>
    <property type="evidence" value="ECO:0007669"/>
    <property type="project" value="UniProtKB-KW"/>
</dbReference>
<dbReference type="PANTHER" id="PTHR45642:SF139">
    <property type="entry name" value="SGNH HYDROLASE-TYPE ESTERASE DOMAIN-CONTAINING PROTEIN"/>
    <property type="match status" value="1"/>
</dbReference>
<dbReference type="Pfam" id="PF00657">
    <property type="entry name" value="Lipase_GDSL"/>
    <property type="match status" value="1"/>
</dbReference>
<dbReference type="InterPro" id="IPR050592">
    <property type="entry name" value="GDSL_lipolytic_enzyme"/>
</dbReference>
<organism evidence="3 4">
    <name type="scientific">Choanephora cucurbitarum</name>
    <dbReference type="NCBI Taxonomy" id="101091"/>
    <lineage>
        <taxon>Eukaryota</taxon>
        <taxon>Fungi</taxon>
        <taxon>Fungi incertae sedis</taxon>
        <taxon>Mucoromycota</taxon>
        <taxon>Mucoromycotina</taxon>
        <taxon>Mucoromycetes</taxon>
        <taxon>Mucorales</taxon>
        <taxon>Mucorineae</taxon>
        <taxon>Choanephoraceae</taxon>
        <taxon>Choanephoroideae</taxon>
        <taxon>Choanephora</taxon>
    </lineage>
</organism>
<feature type="signal peptide" evidence="2">
    <location>
        <begin position="1"/>
        <end position="20"/>
    </location>
</feature>
<name>A0A1C7NE39_9FUNG</name>
<accession>A0A1C7NE39</accession>
<dbReference type="EMBL" id="LUGH01000227">
    <property type="protein sequence ID" value="OBZ87373.1"/>
    <property type="molecule type" value="Genomic_DNA"/>
</dbReference>
<dbReference type="OrthoDB" id="1600564at2759"/>
<dbReference type="PANTHER" id="PTHR45642">
    <property type="entry name" value="GDSL ESTERASE/LIPASE EXL3"/>
    <property type="match status" value="1"/>
</dbReference>
<dbReference type="Gene3D" id="3.40.50.1110">
    <property type="entry name" value="SGNH hydrolase"/>
    <property type="match status" value="1"/>
</dbReference>
<comment type="caution">
    <text evidence="3">The sequence shown here is derived from an EMBL/GenBank/DDBJ whole genome shotgun (WGS) entry which is preliminary data.</text>
</comment>
<dbReference type="SUPFAM" id="SSF52266">
    <property type="entry name" value="SGNH hydrolase"/>
    <property type="match status" value="1"/>
</dbReference>
<evidence type="ECO:0000256" key="2">
    <source>
        <dbReference type="SAM" id="SignalP"/>
    </source>
</evidence>
<dbReference type="STRING" id="101091.A0A1C7NE39"/>
<gene>
    <name evidence="3" type="primary">GCAT_1</name>
    <name evidence="3" type="ORF">A0J61_04571</name>
</gene>
<dbReference type="GO" id="GO:0016788">
    <property type="term" value="F:hydrolase activity, acting on ester bonds"/>
    <property type="evidence" value="ECO:0007669"/>
    <property type="project" value="InterPro"/>
</dbReference>
<evidence type="ECO:0000313" key="3">
    <source>
        <dbReference type="EMBL" id="OBZ87373.1"/>
    </source>
</evidence>
<keyword evidence="3" id="KW-0808">Transferase</keyword>